<comment type="caution">
    <text evidence="1">The sequence shown here is derived from an EMBL/GenBank/DDBJ whole genome shotgun (WGS) entry which is preliminary data.</text>
</comment>
<accession>A0AAD3XJ74</accession>
<reference evidence="1" key="1">
    <citation type="submission" date="2023-05" db="EMBL/GenBank/DDBJ databases">
        <title>Nepenthes gracilis genome sequencing.</title>
        <authorList>
            <person name="Fukushima K."/>
        </authorList>
    </citation>
    <scope>NUCLEOTIDE SEQUENCE</scope>
    <source>
        <strain evidence="1">SING2019-196</strain>
    </source>
</reference>
<dbReference type="AlphaFoldDB" id="A0AAD3XJ74"/>
<evidence type="ECO:0000313" key="2">
    <source>
        <dbReference type="Proteomes" id="UP001279734"/>
    </source>
</evidence>
<evidence type="ECO:0000313" key="1">
    <source>
        <dbReference type="EMBL" id="GMH06524.1"/>
    </source>
</evidence>
<sequence>MTSLLCTSSCSVMNTTVIFHQKHSSVCVVIWKFPGPPKTIERAVLLLAVHFSCLLAAPDAISLTGSAEDAQDANWCLDSNSFCSDMLLLH</sequence>
<keyword evidence="2" id="KW-1185">Reference proteome</keyword>
<organism evidence="1 2">
    <name type="scientific">Nepenthes gracilis</name>
    <name type="common">Slender pitcher plant</name>
    <dbReference type="NCBI Taxonomy" id="150966"/>
    <lineage>
        <taxon>Eukaryota</taxon>
        <taxon>Viridiplantae</taxon>
        <taxon>Streptophyta</taxon>
        <taxon>Embryophyta</taxon>
        <taxon>Tracheophyta</taxon>
        <taxon>Spermatophyta</taxon>
        <taxon>Magnoliopsida</taxon>
        <taxon>eudicotyledons</taxon>
        <taxon>Gunneridae</taxon>
        <taxon>Pentapetalae</taxon>
        <taxon>Caryophyllales</taxon>
        <taxon>Nepenthaceae</taxon>
        <taxon>Nepenthes</taxon>
    </lineage>
</organism>
<dbReference type="Proteomes" id="UP001279734">
    <property type="component" value="Unassembled WGS sequence"/>
</dbReference>
<protein>
    <submittedName>
        <fullName evidence="1">Uncharacterized protein</fullName>
    </submittedName>
</protein>
<gene>
    <name evidence="1" type="ORF">Nepgr_008364</name>
</gene>
<dbReference type="EMBL" id="BSYO01000006">
    <property type="protein sequence ID" value="GMH06524.1"/>
    <property type="molecule type" value="Genomic_DNA"/>
</dbReference>
<proteinExistence type="predicted"/>
<name>A0AAD3XJ74_NEPGR</name>